<evidence type="ECO:0000259" key="3">
    <source>
        <dbReference type="SMART" id="SM00062"/>
    </source>
</evidence>
<dbReference type="EMBL" id="AP027059">
    <property type="protein sequence ID" value="BDU51228.1"/>
    <property type="molecule type" value="Genomic_DNA"/>
</dbReference>
<dbReference type="RefSeq" id="WP_307904071.1">
    <property type="nucleotide sequence ID" value="NZ_AP027059.1"/>
</dbReference>
<gene>
    <name evidence="4" type="ORF">HLVA_17970</name>
</gene>
<dbReference type="Pfam" id="PF00497">
    <property type="entry name" value="SBP_bac_3"/>
    <property type="match status" value="1"/>
</dbReference>
<evidence type="ECO:0000256" key="2">
    <source>
        <dbReference type="SAM" id="SignalP"/>
    </source>
</evidence>
<feature type="domain" description="Solute-binding protein family 3/N-terminal" evidence="3">
    <location>
        <begin position="22"/>
        <end position="246"/>
    </location>
</feature>
<dbReference type="SUPFAM" id="SSF53850">
    <property type="entry name" value="Periplasmic binding protein-like II"/>
    <property type="match status" value="1"/>
</dbReference>
<evidence type="ECO:0000256" key="1">
    <source>
        <dbReference type="ARBA" id="ARBA00022729"/>
    </source>
</evidence>
<dbReference type="PANTHER" id="PTHR35936:SF25">
    <property type="entry name" value="ABC TRANSPORTER SUBSTRATE-BINDING PROTEIN"/>
    <property type="match status" value="1"/>
</dbReference>
<dbReference type="Gene3D" id="3.40.190.10">
    <property type="entry name" value="Periplasmic binding protein-like II"/>
    <property type="match status" value="2"/>
</dbReference>
<protein>
    <recommendedName>
        <fullName evidence="3">Solute-binding protein family 3/N-terminal domain-containing protein</fullName>
    </recommendedName>
</protein>
<organism evidence="4 5">
    <name type="scientific">Haliovirga abyssi</name>
    <dbReference type="NCBI Taxonomy" id="2996794"/>
    <lineage>
        <taxon>Bacteria</taxon>
        <taxon>Fusobacteriati</taxon>
        <taxon>Fusobacteriota</taxon>
        <taxon>Fusobacteriia</taxon>
        <taxon>Fusobacteriales</taxon>
        <taxon>Haliovirgaceae</taxon>
        <taxon>Haliovirga</taxon>
    </lineage>
</organism>
<evidence type="ECO:0000313" key="4">
    <source>
        <dbReference type="EMBL" id="BDU51228.1"/>
    </source>
</evidence>
<dbReference type="SMART" id="SM00062">
    <property type="entry name" value="PBPb"/>
    <property type="match status" value="1"/>
</dbReference>
<dbReference type="PANTHER" id="PTHR35936">
    <property type="entry name" value="MEMBRANE-BOUND LYTIC MUREIN TRANSGLYCOSYLASE F"/>
    <property type="match status" value="1"/>
</dbReference>
<reference evidence="4 5" key="1">
    <citation type="submission" date="2022-11" db="EMBL/GenBank/DDBJ databases">
        <title>Haliovirga abyssi gen. nov., sp. nov., a mesophilic fermentative bacterium isolated from the Iheya North hydrothermal field and the proposal of Haliovirgaceae fam. nov.</title>
        <authorList>
            <person name="Miyazaki U."/>
            <person name="Tame A."/>
            <person name="Miyazaki J."/>
            <person name="Takai K."/>
            <person name="Sawayama S."/>
            <person name="Kitajima M."/>
            <person name="Okamoto A."/>
            <person name="Nakagawa S."/>
        </authorList>
    </citation>
    <scope>NUCLEOTIDE SEQUENCE [LARGE SCALE GENOMIC DNA]</scope>
    <source>
        <strain evidence="4 5">IC12</strain>
    </source>
</reference>
<sequence length="248" mass="28716">MKRRYLVLFMVLVLSVMSFGETITLTNGEWAPFNGKKLKNYGFASDVVKKTFAKVGVDVEYKFFPWKRGFILAQRGNYDGTLSWGKVGDRENYFYFSEEPILSGETVFFYIKGNDFTWDKLEDLKGKKIGGTLGYSYIKSFKDVGKKLDLAPTDVQGLKKLYAGRVNIFISDLDVGLKLIRDNFTKEQQAKFSYNKKPMEKMSYYLLLSKKVSKNKELIKKYNKAFKVLKNSGEYDKMVKSLRNGEYE</sequence>
<dbReference type="AlphaFoldDB" id="A0AAU9D9C7"/>
<dbReference type="Proteomes" id="UP001321582">
    <property type="component" value="Chromosome"/>
</dbReference>
<proteinExistence type="predicted"/>
<dbReference type="KEGG" id="haby:HLVA_17970"/>
<keyword evidence="1 2" id="KW-0732">Signal</keyword>
<keyword evidence="5" id="KW-1185">Reference proteome</keyword>
<feature type="chain" id="PRO_5043437417" description="Solute-binding protein family 3/N-terminal domain-containing protein" evidence="2">
    <location>
        <begin position="21"/>
        <end position="248"/>
    </location>
</feature>
<accession>A0AAU9D9C7</accession>
<name>A0AAU9D9C7_9FUSO</name>
<evidence type="ECO:0000313" key="5">
    <source>
        <dbReference type="Proteomes" id="UP001321582"/>
    </source>
</evidence>
<dbReference type="InterPro" id="IPR001638">
    <property type="entry name" value="Solute-binding_3/MltF_N"/>
</dbReference>
<feature type="signal peptide" evidence="2">
    <location>
        <begin position="1"/>
        <end position="20"/>
    </location>
</feature>